<sequence length="72" mass="7941">MNGRVTLHSLRVLVPPLPPPSPPPAPAPSPQSVPCCYHIPVPPSWNHENGNPKERDTRMMYLMHDEPSKGIA</sequence>
<comment type="caution">
    <text evidence="1">The sequence shown here is derived from an EMBL/GenBank/DDBJ whole genome shotgun (WGS) entry which is preliminary data.</text>
</comment>
<accession>A0A834NDL6</accession>
<evidence type="ECO:0000313" key="2">
    <source>
        <dbReference type="Proteomes" id="UP000614350"/>
    </source>
</evidence>
<evidence type="ECO:0000313" key="1">
    <source>
        <dbReference type="EMBL" id="KAF7405377.1"/>
    </source>
</evidence>
<protein>
    <submittedName>
        <fullName evidence="1">Uncharacterized protein</fullName>
    </submittedName>
</protein>
<name>A0A834NDL6_VESVU</name>
<dbReference type="EMBL" id="JACSEA010000003">
    <property type="protein sequence ID" value="KAF7405377.1"/>
    <property type="molecule type" value="Genomic_DNA"/>
</dbReference>
<organism evidence="1 2">
    <name type="scientific">Vespula vulgaris</name>
    <name type="common">Yellow jacket</name>
    <name type="synonym">Wasp</name>
    <dbReference type="NCBI Taxonomy" id="7454"/>
    <lineage>
        <taxon>Eukaryota</taxon>
        <taxon>Metazoa</taxon>
        <taxon>Ecdysozoa</taxon>
        <taxon>Arthropoda</taxon>
        <taxon>Hexapoda</taxon>
        <taxon>Insecta</taxon>
        <taxon>Pterygota</taxon>
        <taxon>Neoptera</taxon>
        <taxon>Endopterygota</taxon>
        <taxon>Hymenoptera</taxon>
        <taxon>Apocrita</taxon>
        <taxon>Aculeata</taxon>
        <taxon>Vespoidea</taxon>
        <taxon>Vespidae</taxon>
        <taxon>Vespinae</taxon>
        <taxon>Vespula</taxon>
    </lineage>
</organism>
<gene>
    <name evidence="1" type="ORF">HZH66_004283</name>
</gene>
<keyword evidence="2" id="KW-1185">Reference proteome</keyword>
<dbReference type="AlphaFoldDB" id="A0A834NDL6"/>
<proteinExistence type="predicted"/>
<dbReference type="Proteomes" id="UP000614350">
    <property type="component" value="Unassembled WGS sequence"/>
</dbReference>
<reference evidence="1" key="1">
    <citation type="journal article" date="2020" name="G3 (Bethesda)">
        <title>High-Quality Assemblies for Three Invasive Social Wasps from the &lt;i&gt;Vespula&lt;/i&gt; Genus.</title>
        <authorList>
            <person name="Harrop T.W.R."/>
            <person name="Guhlin J."/>
            <person name="McLaughlin G.M."/>
            <person name="Permina E."/>
            <person name="Stockwell P."/>
            <person name="Gilligan J."/>
            <person name="Le Lec M.F."/>
            <person name="Gruber M.A.M."/>
            <person name="Quinn O."/>
            <person name="Lovegrove M."/>
            <person name="Duncan E.J."/>
            <person name="Remnant E.J."/>
            <person name="Van Eeckhoven J."/>
            <person name="Graham B."/>
            <person name="Knapp R.A."/>
            <person name="Langford K.W."/>
            <person name="Kronenberg Z."/>
            <person name="Press M.O."/>
            <person name="Eacker S.M."/>
            <person name="Wilson-Rankin E.E."/>
            <person name="Purcell J."/>
            <person name="Lester P.J."/>
            <person name="Dearden P.K."/>
        </authorList>
    </citation>
    <scope>NUCLEOTIDE SEQUENCE</scope>
    <source>
        <strain evidence="1">Marl-1</strain>
    </source>
</reference>